<evidence type="ECO:0000313" key="2">
    <source>
        <dbReference type="EMBL" id="EMA43819.1"/>
    </source>
</evidence>
<feature type="compositionally biased region" description="Basic and acidic residues" evidence="1">
    <location>
        <begin position="627"/>
        <end position="639"/>
    </location>
</feature>
<proteinExistence type="predicted"/>
<dbReference type="InterPro" id="IPR027417">
    <property type="entry name" value="P-loop_NTPase"/>
</dbReference>
<comment type="caution">
    <text evidence="2">The sequence shown here is derived from an EMBL/GenBank/DDBJ whole genome shotgun (WGS) entry which is preliminary data.</text>
</comment>
<dbReference type="PATRIC" id="fig|1227455.4.peg.2518"/>
<dbReference type="RefSeq" id="WP_006078319.1">
    <property type="nucleotide sequence ID" value="NZ_AOMD01000027.1"/>
</dbReference>
<dbReference type="InterPro" id="IPR051162">
    <property type="entry name" value="T4SS_component"/>
</dbReference>
<gene>
    <name evidence="2" type="ORF">C449_12295</name>
</gene>
<evidence type="ECO:0008006" key="4">
    <source>
        <dbReference type="Google" id="ProtNLM"/>
    </source>
</evidence>
<feature type="region of interest" description="Disordered" evidence="1">
    <location>
        <begin position="136"/>
        <end position="166"/>
    </location>
</feature>
<evidence type="ECO:0000313" key="3">
    <source>
        <dbReference type="Proteomes" id="UP000011669"/>
    </source>
</evidence>
<feature type="compositionally biased region" description="Basic and acidic residues" evidence="1">
    <location>
        <begin position="10"/>
        <end position="19"/>
    </location>
</feature>
<feature type="region of interest" description="Disordered" evidence="1">
    <location>
        <begin position="901"/>
        <end position="922"/>
    </location>
</feature>
<dbReference type="Proteomes" id="UP000011669">
    <property type="component" value="Unassembled WGS sequence"/>
</dbReference>
<feature type="region of interest" description="Disordered" evidence="1">
    <location>
        <begin position="627"/>
        <end position="646"/>
    </location>
</feature>
<dbReference type="STRING" id="1227455.C449_12295"/>
<name>M0MGI8_9EURY</name>
<dbReference type="PANTHER" id="PTHR30121:SF6">
    <property type="entry name" value="SLR6007 PROTEIN"/>
    <property type="match status" value="1"/>
</dbReference>
<feature type="region of interest" description="Disordered" evidence="1">
    <location>
        <begin position="689"/>
        <end position="738"/>
    </location>
</feature>
<dbReference type="Gene3D" id="3.40.50.300">
    <property type="entry name" value="P-loop containing nucleotide triphosphate hydrolases"/>
    <property type="match status" value="2"/>
</dbReference>
<evidence type="ECO:0000256" key="1">
    <source>
        <dbReference type="SAM" id="MobiDB-lite"/>
    </source>
</evidence>
<dbReference type="SUPFAM" id="SSF52540">
    <property type="entry name" value="P-loop containing nucleoside triphosphate hydrolases"/>
    <property type="match status" value="1"/>
</dbReference>
<dbReference type="OrthoDB" id="214394at2157"/>
<sequence>MAGAEDEPADGGHDGDRPGSRSYIAVRPSDDPLSTESIQSPFERLHRMGSTQTTGSWVQHLTGRSPTPPTIECLLISPADVPTIEYYFGLDTEHDPDGLERALRSLFPDTYEFDRTTLDLTCACGPAVRELADEHREPADEQPFGEAKATSEVRAGGERGLAGTGGFTDGTGAVDITATADEECFVAGVEYHGVAERRNDWQTQLTPFNRFHSTSGDHVPLTAVVETMADTSVAMVYQVLMRPKPDWTAAATVRHHRLEQGHDTRGARIGDALLEAIVPQAADEHTDHTAHAPDETTPIRSERTRLDELDAKQTRRSFDLNVRAAALTPENPDAATRAAEDLATVFSAVGRTTYELDGMVRTDEDLHAGTLPPGHRVFRAISERTFHPPDYERLGTHLPWKANTSQGIVADVREAPNFCVLGGPALTATGTRAVAATPGERTALPRPPDEQLDAYRGVGLTLGDARTHDDVTTDELVVLPPSLQRLHVGWFGKTGSGKSTSVITAILDNHAATSGADLLIDPKGDGMAIEYLRSHYARFESLDDVYYFDCGSVLPAFSFFDIRDELAAGVPRTTAVEDVIDHYIEILMQIMGRERFEQAVRSPDVIRYLLKAQFDPVHGSDAFSHRQLHESARRMHERQTVPAVSDPDLERMLGGVVANHQRSFDEIMQGVANRLEKIPVDGRLASVFNHVPDSNSHSHPHSDSISELDLDPNQDRDRDPDSNVNPTSDPDSGGGDPVFDLAALLDEDVVVILDMGELRSEAQRVLTLVVLSNLWTALRRRSRRASADADHPLVNLYLEEAASVAVSDLLGDLLAQSRGFDCSITLSMQFPAQLRQADERAYDELLNNISTFVTGNVPVDRRLARRLATDDMDPDAVGNRLRALRRGQWLVRLPAAFDEPEPRPFLVGSAPPPSGHPASEQPLANQERWAFEDARIDMQAWTRSAYGLSFEPPRAAAPAGAGAVDGVEPEPTDETADVQLARVDTALPLTKRLPACVEYDPTIHALRCVDCDNRYDPSADGMKRAIDCCHDLSAVGRHDVPICDINLKLTPEERSASEWSDRQLCFLQVVYNAQQLRYDPELEYDLLWDSMLRLQEYVGIESEAIEGLLDADLLRHDTDHPHRLFTVTVAGRKVLGESYRQGVDYGHGQGDLEESSQHVFAVEVARQYLEAKYVRDPESTVVEVFPYYDVDDQRRLDLAGLDANDEIVVTVEAERINHDIHTAVPDDFDKMAACDPEEAIWVVMTRDGGHDVLDVLNDPLDGEPRIEKAYSKNTPPQQFRIETPGLTAIYPVEFLREIL</sequence>
<feature type="region of interest" description="Disordered" evidence="1">
    <location>
        <begin position="1"/>
        <end position="36"/>
    </location>
</feature>
<organism evidence="2 3">
    <name type="scientific">Halococcus saccharolyticus DSM 5350</name>
    <dbReference type="NCBI Taxonomy" id="1227455"/>
    <lineage>
        <taxon>Archaea</taxon>
        <taxon>Methanobacteriati</taxon>
        <taxon>Methanobacteriota</taxon>
        <taxon>Stenosarchaea group</taxon>
        <taxon>Halobacteria</taxon>
        <taxon>Halobacteriales</taxon>
        <taxon>Halococcaceae</taxon>
        <taxon>Halococcus</taxon>
    </lineage>
</organism>
<dbReference type="CDD" id="cd01127">
    <property type="entry name" value="TrwB_TraG_TraD_VirD4"/>
    <property type="match status" value="1"/>
</dbReference>
<dbReference type="PANTHER" id="PTHR30121">
    <property type="entry name" value="UNCHARACTERIZED PROTEIN YJGR-RELATED"/>
    <property type="match status" value="1"/>
</dbReference>
<keyword evidence="3" id="KW-1185">Reference proteome</keyword>
<protein>
    <recommendedName>
        <fullName evidence="4">Helicase HerA central domain-containing protein</fullName>
    </recommendedName>
</protein>
<accession>M0MGI8</accession>
<reference evidence="2 3" key="1">
    <citation type="journal article" date="2014" name="PLoS Genet.">
        <title>Phylogenetically driven sequencing of extremely halophilic archaea reveals strategies for static and dynamic osmo-response.</title>
        <authorList>
            <person name="Becker E.A."/>
            <person name="Seitzer P.M."/>
            <person name="Tritt A."/>
            <person name="Larsen D."/>
            <person name="Krusor M."/>
            <person name="Yao A.I."/>
            <person name="Wu D."/>
            <person name="Madern D."/>
            <person name="Eisen J.A."/>
            <person name="Darling A.E."/>
            <person name="Facciotti M.T."/>
        </authorList>
    </citation>
    <scope>NUCLEOTIDE SEQUENCE [LARGE SCALE GENOMIC DNA]</scope>
    <source>
        <strain evidence="2 3">DSM 5350</strain>
    </source>
</reference>
<dbReference type="InParanoid" id="M0MGI8"/>
<dbReference type="EMBL" id="AOMD01000027">
    <property type="protein sequence ID" value="EMA43819.1"/>
    <property type="molecule type" value="Genomic_DNA"/>
</dbReference>